<dbReference type="CDD" id="cd01991">
    <property type="entry name" value="Asn_synthase_B_C"/>
    <property type="match status" value="1"/>
</dbReference>
<evidence type="ECO:0000256" key="2">
    <source>
        <dbReference type="ARBA" id="ARBA00012737"/>
    </source>
</evidence>
<evidence type="ECO:0000259" key="4">
    <source>
        <dbReference type="Pfam" id="PF00733"/>
    </source>
</evidence>
<comment type="catalytic activity">
    <reaction evidence="3">
        <text>L-aspartate + L-glutamine + ATP + H2O = L-asparagine + L-glutamate + AMP + diphosphate + H(+)</text>
        <dbReference type="Rhea" id="RHEA:12228"/>
        <dbReference type="ChEBI" id="CHEBI:15377"/>
        <dbReference type="ChEBI" id="CHEBI:15378"/>
        <dbReference type="ChEBI" id="CHEBI:29985"/>
        <dbReference type="ChEBI" id="CHEBI:29991"/>
        <dbReference type="ChEBI" id="CHEBI:30616"/>
        <dbReference type="ChEBI" id="CHEBI:33019"/>
        <dbReference type="ChEBI" id="CHEBI:58048"/>
        <dbReference type="ChEBI" id="CHEBI:58359"/>
        <dbReference type="ChEBI" id="CHEBI:456215"/>
        <dbReference type="EC" id="6.3.5.4"/>
    </reaction>
</comment>
<comment type="pathway">
    <text evidence="1">Amino-acid biosynthesis; L-asparagine biosynthesis; L-asparagine from L-aspartate (L-Gln route): step 1/1.</text>
</comment>
<feature type="domain" description="Asparagine synthetase" evidence="4">
    <location>
        <begin position="39"/>
        <end position="459"/>
    </location>
</feature>
<evidence type="ECO:0000313" key="5">
    <source>
        <dbReference type="EMBL" id="GGH40713.1"/>
    </source>
</evidence>
<protein>
    <recommendedName>
        <fullName evidence="2">asparagine synthase (glutamine-hydrolyzing)</fullName>
        <ecNumber evidence="2">6.3.5.4</ecNumber>
    </recommendedName>
</protein>
<evidence type="ECO:0000313" key="6">
    <source>
        <dbReference type="Proteomes" id="UP000600214"/>
    </source>
</evidence>
<keyword evidence="6" id="KW-1185">Reference proteome</keyword>
<dbReference type="SUPFAM" id="SSF52402">
    <property type="entry name" value="Adenine nucleotide alpha hydrolases-like"/>
    <property type="match status" value="1"/>
</dbReference>
<evidence type="ECO:0000256" key="3">
    <source>
        <dbReference type="ARBA" id="ARBA00048741"/>
    </source>
</evidence>
<dbReference type="InterPro" id="IPR051786">
    <property type="entry name" value="ASN_synthetase/amidase"/>
</dbReference>
<dbReference type="EMBL" id="BMIA01000002">
    <property type="protein sequence ID" value="GGH40713.1"/>
    <property type="molecule type" value="Genomic_DNA"/>
</dbReference>
<reference evidence="6" key="1">
    <citation type="journal article" date="2019" name="Int. J. Syst. Evol. Microbiol.">
        <title>The Global Catalogue of Microorganisms (GCM) 10K type strain sequencing project: providing services to taxonomists for standard genome sequencing and annotation.</title>
        <authorList>
            <consortium name="The Broad Institute Genomics Platform"/>
            <consortium name="The Broad Institute Genome Sequencing Center for Infectious Disease"/>
            <person name="Wu L."/>
            <person name="Ma J."/>
        </authorList>
    </citation>
    <scope>NUCLEOTIDE SEQUENCE [LARGE SCALE GENOMIC DNA]</scope>
    <source>
        <strain evidence="6">CGMCC 1.15288</strain>
    </source>
</reference>
<comment type="caution">
    <text evidence="5">The sequence shown here is derived from an EMBL/GenBank/DDBJ whole genome shotgun (WGS) entry which is preliminary data.</text>
</comment>
<dbReference type="InterPro" id="IPR001962">
    <property type="entry name" value="Asn_synthase"/>
</dbReference>
<organism evidence="5 6">
    <name type="scientific">Dyadobacter endophyticus</name>
    <dbReference type="NCBI Taxonomy" id="1749036"/>
    <lineage>
        <taxon>Bacteria</taxon>
        <taxon>Pseudomonadati</taxon>
        <taxon>Bacteroidota</taxon>
        <taxon>Cytophagia</taxon>
        <taxon>Cytophagales</taxon>
        <taxon>Spirosomataceae</taxon>
        <taxon>Dyadobacter</taxon>
    </lineage>
</organism>
<dbReference type="PANTHER" id="PTHR43284">
    <property type="entry name" value="ASPARAGINE SYNTHETASE (GLUTAMINE-HYDROLYZING)"/>
    <property type="match status" value="1"/>
</dbReference>
<dbReference type="Proteomes" id="UP000600214">
    <property type="component" value="Unassembled WGS sequence"/>
</dbReference>
<name>A0ABQ1YXJ6_9BACT</name>
<dbReference type="PANTHER" id="PTHR43284:SF1">
    <property type="entry name" value="ASPARAGINE SYNTHETASE"/>
    <property type="match status" value="1"/>
</dbReference>
<accession>A0ABQ1YXJ6</accession>
<dbReference type="InterPro" id="IPR014729">
    <property type="entry name" value="Rossmann-like_a/b/a_fold"/>
</dbReference>
<dbReference type="EC" id="6.3.5.4" evidence="2"/>
<sequence>MVELGPTTVTIQRYVSFDPSKWKSLKTADEAGEALFGVFRQSVNHCSLGNEGKPFASHLSGGLDSSSVSSMLRFINPHATIHTIHNKSKYPDADESAYARAVAEKINSVHHEVFQSEEDLNLIRLQTSLSAQPLGSRLSPALLSTMLLYARDLGSKVLLNGSGGDSIVGSGMEVFLHAFRTRNWPLLNQLLSKRVPFFTPTIFEGWETFSYDRKDFLVKQFYYYNRITRAGRSPLTLAKTYFELARNVDLSHSFMLKRGLKNLLNRRNKPNVNGQVTLGNDELLELNDSESTFSYAQSLRGDLDPLQYGALFDDVFNPMVSWSAENMFDLGNHYGISSRSPMKTKALFELCMSIPDLIKFGEGRGREHFRMAMKELLPPEVYNRTSKATLSSQYGQDMTLRLWNQAKESIMDSTVLWDFVDRKKLLHEVEILNNPNISYDQKTKTWQHLTRVVTLSSWLDWLSANK</sequence>
<dbReference type="RefSeq" id="WP_188934575.1">
    <property type="nucleotide sequence ID" value="NZ_BMIA01000002.1"/>
</dbReference>
<evidence type="ECO:0000256" key="1">
    <source>
        <dbReference type="ARBA" id="ARBA00005187"/>
    </source>
</evidence>
<dbReference type="Gene3D" id="3.40.50.620">
    <property type="entry name" value="HUPs"/>
    <property type="match status" value="2"/>
</dbReference>
<dbReference type="Pfam" id="PF00733">
    <property type="entry name" value="Asn_synthase"/>
    <property type="match status" value="1"/>
</dbReference>
<gene>
    <name evidence="5" type="ORF">GCM10007423_35960</name>
</gene>
<proteinExistence type="predicted"/>